<evidence type="ECO:0000256" key="1">
    <source>
        <dbReference type="ARBA" id="ARBA00023015"/>
    </source>
</evidence>
<feature type="domain" description="Xylanolytic transcriptional activator regulatory" evidence="4">
    <location>
        <begin position="124"/>
        <end position="197"/>
    </location>
</feature>
<dbReference type="InterPro" id="IPR007219">
    <property type="entry name" value="XnlR_reg_dom"/>
</dbReference>
<keyword evidence="3" id="KW-0539">Nucleus</keyword>
<sequence>DPDIKQDNFSGISKSAVTFYIGQAQCHFDARELLDRISYVTESTLGPNELAKPEMLAALLVLAIGKLFVGQLDASGEIPGTELFDFILANFPTLGDLYNLGRLGVEITALVAVYMQNSNRREEAYIYISTALRLAISHGFHRESRLEKFAQSEKVRLNRLWWTVYMQERRLAAATGNPSGINDEAIELSLPTNAPGFGPAAPLCTNIKIGRVVGRIISDLYGKEPETEQAFVSNVQDIVQTLYDISQEIPSELDISMRNSGSDLSLRTTAMLHLMLYQATLLTIRPIMLHVTQLILENDISPEEELSKTPLGKLTETCIEAARRMLKAIIILKSKDMLVIFGFFDLESAVSAAVVMILMALYNSACPDQDRLHPAPGLNDALEVLQFLVDKGNIFAFQRLQEAQRLWELTSAFLQRTHPETRGHNLSSNLDQRPELATENDLNDSNYPRQWQVGSFQQPSTEESLTTVAATDPSMMNMMTLDSSLWDEISNIWALRPDHEGMALASGEAVTNPLTEEAYRHYYALYNNGQGSFVGDDMEGLTDLGRYLFNSGT</sequence>
<gene>
    <name evidence="5" type="ORF">CLO192961_LOCUS194079</name>
</gene>
<keyword evidence="1" id="KW-0805">Transcription regulation</keyword>
<keyword evidence="6" id="KW-1185">Reference proteome</keyword>
<evidence type="ECO:0000313" key="5">
    <source>
        <dbReference type="EMBL" id="VUC26729.1"/>
    </source>
</evidence>
<organism evidence="5 6">
    <name type="scientific">Bionectria ochroleuca</name>
    <name type="common">Gliocladium roseum</name>
    <dbReference type="NCBI Taxonomy" id="29856"/>
    <lineage>
        <taxon>Eukaryota</taxon>
        <taxon>Fungi</taxon>
        <taxon>Dikarya</taxon>
        <taxon>Ascomycota</taxon>
        <taxon>Pezizomycotina</taxon>
        <taxon>Sordariomycetes</taxon>
        <taxon>Hypocreomycetidae</taxon>
        <taxon>Hypocreales</taxon>
        <taxon>Bionectriaceae</taxon>
        <taxon>Clonostachys</taxon>
    </lineage>
</organism>
<accession>A0ABY6U9K9</accession>
<evidence type="ECO:0000313" key="6">
    <source>
        <dbReference type="Proteomes" id="UP000766486"/>
    </source>
</evidence>
<dbReference type="Proteomes" id="UP000766486">
    <property type="component" value="Unassembled WGS sequence"/>
</dbReference>
<comment type="caution">
    <text evidence="5">The sequence shown here is derived from an EMBL/GenBank/DDBJ whole genome shotgun (WGS) entry which is preliminary data.</text>
</comment>
<evidence type="ECO:0000259" key="4">
    <source>
        <dbReference type="SMART" id="SM00906"/>
    </source>
</evidence>
<keyword evidence="2" id="KW-0804">Transcription</keyword>
<proteinExistence type="predicted"/>
<dbReference type="SMART" id="SM00906">
    <property type="entry name" value="Fungal_trans"/>
    <property type="match status" value="1"/>
</dbReference>
<evidence type="ECO:0000256" key="2">
    <source>
        <dbReference type="ARBA" id="ARBA00023163"/>
    </source>
</evidence>
<feature type="non-terminal residue" evidence="5">
    <location>
        <position position="1"/>
    </location>
</feature>
<dbReference type="Pfam" id="PF04082">
    <property type="entry name" value="Fungal_trans"/>
    <property type="match status" value="1"/>
</dbReference>
<dbReference type="PANTHER" id="PTHR47424:SF6">
    <property type="entry name" value="PROLINE UTILIZATION TRANS-ACTIVATOR"/>
    <property type="match status" value="1"/>
</dbReference>
<name>A0ABY6U9K9_BIOOC</name>
<dbReference type="PANTHER" id="PTHR47424">
    <property type="entry name" value="REGULATORY PROTEIN GAL4"/>
    <property type="match status" value="1"/>
</dbReference>
<protein>
    <recommendedName>
        <fullName evidence="4">Xylanolytic transcriptional activator regulatory domain-containing protein</fullName>
    </recommendedName>
</protein>
<dbReference type="CDD" id="cd12148">
    <property type="entry name" value="fungal_TF_MHR"/>
    <property type="match status" value="1"/>
</dbReference>
<evidence type="ECO:0000256" key="3">
    <source>
        <dbReference type="ARBA" id="ARBA00023242"/>
    </source>
</evidence>
<dbReference type="InterPro" id="IPR051127">
    <property type="entry name" value="Fungal_SecMet_Regulators"/>
</dbReference>
<reference evidence="5 6" key="1">
    <citation type="submission" date="2019-06" db="EMBL/GenBank/DDBJ databases">
        <authorList>
            <person name="Broberg M."/>
        </authorList>
    </citation>
    <scope>NUCLEOTIDE SEQUENCE [LARGE SCALE GENOMIC DNA]</scope>
</reference>
<dbReference type="EMBL" id="CABFNS010000755">
    <property type="protein sequence ID" value="VUC26729.1"/>
    <property type="molecule type" value="Genomic_DNA"/>
</dbReference>